<protein>
    <submittedName>
        <fullName evidence="3">Uncharacterized protein</fullName>
    </submittedName>
</protein>
<evidence type="ECO:0000313" key="3">
    <source>
        <dbReference type="EMBL" id="SHK02053.1"/>
    </source>
</evidence>
<keyword evidence="2" id="KW-1133">Transmembrane helix</keyword>
<dbReference type="OrthoDB" id="10016062at2"/>
<dbReference type="STRING" id="1121950.SAMN02745243_01986"/>
<accession>A0A1M6P2D9</accession>
<dbReference type="EMBL" id="FQZY01000026">
    <property type="protein sequence ID" value="SHK02053.1"/>
    <property type="molecule type" value="Genomic_DNA"/>
</dbReference>
<evidence type="ECO:0000256" key="2">
    <source>
        <dbReference type="SAM" id="Phobius"/>
    </source>
</evidence>
<reference evidence="3 4" key="1">
    <citation type="submission" date="2016-11" db="EMBL/GenBank/DDBJ databases">
        <authorList>
            <person name="Jaros S."/>
            <person name="Januszkiewicz K."/>
            <person name="Wedrychowicz H."/>
        </authorList>
    </citation>
    <scope>NUCLEOTIDE SEQUENCE [LARGE SCALE GENOMIC DNA]</scope>
    <source>
        <strain evidence="3 4">DSM 15480</strain>
    </source>
</reference>
<evidence type="ECO:0000313" key="4">
    <source>
        <dbReference type="Proteomes" id="UP000184301"/>
    </source>
</evidence>
<organism evidence="3 4">
    <name type="scientific">Hespellia stercorisuis DSM 15480</name>
    <dbReference type="NCBI Taxonomy" id="1121950"/>
    <lineage>
        <taxon>Bacteria</taxon>
        <taxon>Bacillati</taxon>
        <taxon>Bacillota</taxon>
        <taxon>Clostridia</taxon>
        <taxon>Lachnospirales</taxon>
        <taxon>Lachnospiraceae</taxon>
        <taxon>Hespellia</taxon>
    </lineage>
</organism>
<keyword evidence="2" id="KW-0472">Membrane</keyword>
<name>A0A1M6P2D9_9FIRM</name>
<keyword evidence="4" id="KW-1185">Reference proteome</keyword>
<dbReference type="RefSeq" id="WP_073109429.1">
    <property type="nucleotide sequence ID" value="NZ_FQZY01000026.1"/>
</dbReference>
<gene>
    <name evidence="3" type="ORF">SAMN02745243_01986</name>
</gene>
<dbReference type="Proteomes" id="UP000184301">
    <property type="component" value="Unassembled WGS sequence"/>
</dbReference>
<sequence>MEALIGLILLLSMIAIPVTLVIFLITFFRKKPSKNKWAIACIVSVILFVVCMLTGGNDASTATTDDTSDKVVSSEENKTEKTEETVSQENEEAFKVSDTNAEVADIADIDTGLIEALLEAGYSVEQSTEIQQILNTVGITSIEIENMTGEAQSGLNSVVCYPNGLTDRNRRFNFTTDNGKIFYAGFLDEDLYDADKGGYLKSYDDVHVPETKVDLATFDELQILAVEDVKQNLNYPNTADFDSFAWAVGRSDDEYKIIGTVSAKNAFGVKDDIHFGVWYKKNGEAFDFVGMEFNGARVR</sequence>
<feature type="compositionally biased region" description="Basic and acidic residues" evidence="1">
    <location>
        <begin position="67"/>
        <end position="84"/>
    </location>
</feature>
<evidence type="ECO:0000256" key="1">
    <source>
        <dbReference type="SAM" id="MobiDB-lite"/>
    </source>
</evidence>
<keyword evidence="2" id="KW-0812">Transmembrane</keyword>
<feature type="region of interest" description="Disordered" evidence="1">
    <location>
        <begin position="60"/>
        <end position="84"/>
    </location>
</feature>
<feature type="transmembrane region" description="Helical" evidence="2">
    <location>
        <begin position="37"/>
        <end position="56"/>
    </location>
</feature>
<proteinExistence type="predicted"/>
<dbReference type="AlphaFoldDB" id="A0A1M6P2D9"/>
<feature type="transmembrane region" description="Helical" evidence="2">
    <location>
        <begin position="6"/>
        <end position="25"/>
    </location>
</feature>